<evidence type="ECO:0000313" key="1">
    <source>
        <dbReference type="EMBL" id="MBB2148701.1"/>
    </source>
</evidence>
<dbReference type="RefSeq" id="WP_182954936.1">
    <property type="nucleotide sequence ID" value="NZ_WNXC01000001.1"/>
</dbReference>
<gene>
    <name evidence="1" type="ORF">GM920_07235</name>
</gene>
<evidence type="ECO:0000313" key="2">
    <source>
        <dbReference type="Proteomes" id="UP000636110"/>
    </source>
</evidence>
<organism evidence="1 2">
    <name type="scientific">Pedobacter gandavensis</name>
    <dbReference type="NCBI Taxonomy" id="2679963"/>
    <lineage>
        <taxon>Bacteria</taxon>
        <taxon>Pseudomonadati</taxon>
        <taxon>Bacteroidota</taxon>
        <taxon>Sphingobacteriia</taxon>
        <taxon>Sphingobacteriales</taxon>
        <taxon>Sphingobacteriaceae</taxon>
        <taxon>Pedobacter</taxon>
    </lineage>
</organism>
<accession>A0ABR6ETW6</accession>
<name>A0ABR6ETW6_9SPHI</name>
<dbReference type="EMBL" id="WNXC01000001">
    <property type="protein sequence ID" value="MBB2148701.1"/>
    <property type="molecule type" value="Genomic_DNA"/>
</dbReference>
<proteinExistence type="predicted"/>
<sequence>MEEVRQSYELILSEYKNLVEGLKVYHVAADQLKIGQPLIVRAPIKGEVIQNDLVTGDYLNTEAGLLVKIAELSQVYVAAQVKEKDIRFIHKGD</sequence>
<keyword evidence="2" id="KW-1185">Reference proteome</keyword>
<protein>
    <submittedName>
        <fullName evidence="1">HlyD family efflux transporter periplasmic adaptor subunit</fullName>
    </submittedName>
</protein>
<comment type="caution">
    <text evidence="1">The sequence shown here is derived from an EMBL/GenBank/DDBJ whole genome shotgun (WGS) entry which is preliminary data.</text>
</comment>
<reference evidence="1 2" key="1">
    <citation type="submission" date="2019-11" db="EMBL/GenBank/DDBJ databases">
        <title>Description of Pedobacter sp. LMG 31462T.</title>
        <authorList>
            <person name="Carlier A."/>
            <person name="Qi S."/>
            <person name="Vandamme P."/>
        </authorList>
    </citation>
    <scope>NUCLEOTIDE SEQUENCE [LARGE SCALE GENOMIC DNA]</scope>
    <source>
        <strain evidence="1 2">LMG 31462</strain>
    </source>
</reference>
<dbReference type="Proteomes" id="UP000636110">
    <property type="component" value="Unassembled WGS sequence"/>
</dbReference>
<dbReference type="Gene3D" id="2.40.30.170">
    <property type="match status" value="1"/>
</dbReference>